<evidence type="ECO:0000256" key="4">
    <source>
        <dbReference type="ARBA" id="ARBA00022475"/>
    </source>
</evidence>
<keyword evidence="3 9" id="KW-0813">Transport</keyword>
<feature type="transmembrane region" description="Helical" evidence="9">
    <location>
        <begin position="241"/>
        <end position="262"/>
    </location>
</feature>
<comment type="similarity">
    <text evidence="2">Belongs to the binding-protein-dependent transport system permease family. MalFG subfamily.</text>
</comment>
<accession>A0A9X5BEM3</accession>
<dbReference type="InterPro" id="IPR000515">
    <property type="entry name" value="MetI-like"/>
</dbReference>
<evidence type="ECO:0000256" key="3">
    <source>
        <dbReference type="ARBA" id="ARBA00022448"/>
    </source>
</evidence>
<keyword evidence="8 9" id="KW-0472">Membrane</keyword>
<dbReference type="OrthoDB" id="9815445at2"/>
<dbReference type="InterPro" id="IPR035906">
    <property type="entry name" value="MetI-like_sf"/>
</dbReference>
<organism evidence="11 12">
    <name type="scientific">Parablautia muri</name>
    <dbReference type="NCBI Taxonomy" id="2320879"/>
    <lineage>
        <taxon>Bacteria</taxon>
        <taxon>Bacillati</taxon>
        <taxon>Bacillota</taxon>
        <taxon>Clostridia</taxon>
        <taxon>Lachnospirales</taxon>
        <taxon>Lachnospiraceae</taxon>
        <taxon>Parablautia</taxon>
    </lineage>
</organism>
<feature type="transmembrane region" description="Helical" evidence="9">
    <location>
        <begin position="73"/>
        <end position="93"/>
    </location>
</feature>
<gene>
    <name evidence="11" type="ORF">D5281_07195</name>
</gene>
<evidence type="ECO:0000256" key="5">
    <source>
        <dbReference type="ARBA" id="ARBA00022597"/>
    </source>
</evidence>
<dbReference type="PANTHER" id="PTHR32243">
    <property type="entry name" value="MALTOSE TRANSPORT SYSTEM PERMEASE-RELATED"/>
    <property type="match status" value="1"/>
</dbReference>
<protein>
    <submittedName>
        <fullName evidence="11">Carbohydrate ABC transporter permease</fullName>
    </submittedName>
</protein>
<dbReference type="CDD" id="cd06261">
    <property type="entry name" value="TM_PBP2"/>
    <property type="match status" value="1"/>
</dbReference>
<keyword evidence="12" id="KW-1185">Reference proteome</keyword>
<dbReference type="SUPFAM" id="SSF161098">
    <property type="entry name" value="MetI-like"/>
    <property type="match status" value="1"/>
</dbReference>
<feature type="transmembrane region" description="Helical" evidence="9">
    <location>
        <begin position="134"/>
        <end position="153"/>
    </location>
</feature>
<evidence type="ECO:0000256" key="1">
    <source>
        <dbReference type="ARBA" id="ARBA00004651"/>
    </source>
</evidence>
<dbReference type="RefSeq" id="WP_160559482.1">
    <property type="nucleotide sequence ID" value="NZ_QZDT01000008.1"/>
</dbReference>
<evidence type="ECO:0000313" key="12">
    <source>
        <dbReference type="Proteomes" id="UP001154420"/>
    </source>
</evidence>
<keyword evidence="4" id="KW-1003">Cell membrane</keyword>
<feature type="transmembrane region" description="Helical" evidence="9">
    <location>
        <begin position="178"/>
        <end position="204"/>
    </location>
</feature>
<comment type="subcellular location">
    <subcellularLocation>
        <location evidence="1 9">Cell membrane</location>
        <topology evidence="1 9">Multi-pass membrane protein</topology>
    </subcellularLocation>
</comment>
<dbReference type="AlphaFoldDB" id="A0A9X5BEM3"/>
<dbReference type="PROSITE" id="PS50928">
    <property type="entry name" value="ABC_TM1"/>
    <property type="match status" value="1"/>
</dbReference>
<dbReference type="PANTHER" id="PTHR32243:SF50">
    <property type="entry name" value="MALTOSE_MALTODEXTRIN TRANSPORT SYSTEM PERMEASE PROTEIN MALG"/>
    <property type="match status" value="1"/>
</dbReference>
<dbReference type="Gene3D" id="1.10.3720.10">
    <property type="entry name" value="MetI-like"/>
    <property type="match status" value="1"/>
</dbReference>
<evidence type="ECO:0000256" key="7">
    <source>
        <dbReference type="ARBA" id="ARBA00022989"/>
    </source>
</evidence>
<evidence type="ECO:0000256" key="9">
    <source>
        <dbReference type="RuleBase" id="RU363032"/>
    </source>
</evidence>
<evidence type="ECO:0000259" key="10">
    <source>
        <dbReference type="PROSITE" id="PS50928"/>
    </source>
</evidence>
<dbReference type="GO" id="GO:0005886">
    <property type="term" value="C:plasma membrane"/>
    <property type="evidence" value="ECO:0007669"/>
    <property type="project" value="UniProtKB-SubCell"/>
</dbReference>
<evidence type="ECO:0000313" key="11">
    <source>
        <dbReference type="EMBL" id="NBJ92388.1"/>
    </source>
</evidence>
<dbReference type="Pfam" id="PF00528">
    <property type="entry name" value="BPD_transp_1"/>
    <property type="match status" value="1"/>
</dbReference>
<dbReference type="InterPro" id="IPR050901">
    <property type="entry name" value="BP-dep_ABC_trans_perm"/>
</dbReference>
<keyword evidence="7 9" id="KW-1133">Transmembrane helix</keyword>
<dbReference type="EMBL" id="QZDT01000008">
    <property type="protein sequence ID" value="NBJ92388.1"/>
    <property type="molecule type" value="Genomic_DNA"/>
</dbReference>
<name>A0A9X5BEM3_9FIRM</name>
<comment type="caution">
    <text evidence="11">The sequence shown here is derived from an EMBL/GenBank/DDBJ whole genome shotgun (WGS) entry which is preliminary data.</text>
</comment>
<evidence type="ECO:0000256" key="6">
    <source>
        <dbReference type="ARBA" id="ARBA00022692"/>
    </source>
</evidence>
<sequence length="271" mass="30911">MNREKRRTVFFRTFWRIIIALFVLLPLLWGIRTSLCASNYDRSFIPKEITLKHYKDLLKSPTFLPGIWNSVKVSLLTILILLPIVTLASYALGRMRFHGRVLERILLLLPLLPAIAILIPLVQNMHTLGLYNHLMGVIVLNVVFLLPFTTYLLKNFMGLMSKSVEEAAFVDGCTRFSAIVYIILPNTLPGFASVMVYCFINSWLNYLYPYALIADMNSRTMPQILLALIGQYGNNYPSLTAASILTMLPPLLFFCIFQKWFIAGLFGSSMK</sequence>
<reference evidence="11" key="1">
    <citation type="submission" date="2018-09" db="EMBL/GenBank/DDBJ databases">
        <title>Murine metabolic-syndrome-specific gut microbial biobank.</title>
        <authorList>
            <person name="Liu C."/>
        </authorList>
    </citation>
    <scope>NUCLEOTIDE SEQUENCE</scope>
    <source>
        <strain evidence="11">D42-62</strain>
    </source>
</reference>
<dbReference type="GO" id="GO:0055085">
    <property type="term" value="P:transmembrane transport"/>
    <property type="evidence" value="ECO:0007669"/>
    <property type="project" value="InterPro"/>
</dbReference>
<evidence type="ECO:0000256" key="8">
    <source>
        <dbReference type="ARBA" id="ARBA00023136"/>
    </source>
</evidence>
<feature type="domain" description="ABC transmembrane type-1" evidence="10">
    <location>
        <begin position="67"/>
        <end position="257"/>
    </location>
</feature>
<evidence type="ECO:0000256" key="2">
    <source>
        <dbReference type="ARBA" id="ARBA00009047"/>
    </source>
</evidence>
<keyword evidence="6 9" id="KW-0812">Transmembrane</keyword>
<keyword evidence="5" id="KW-0762">Sugar transport</keyword>
<feature type="transmembrane region" description="Helical" evidence="9">
    <location>
        <begin position="105"/>
        <end position="122"/>
    </location>
</feature>
<proteinExistence type="inferred from homology"/>
<dbReference type="Proteomes" id="UP001154420">
    <property type="component" value="Unassembled WGS sequence"/>
</dbReference>